<dbReference type="GO" id="GO:0016020">
    <property type="term" value="C:membrane"/>
    <property type="evidence" value="ECO:0007669"/>
    <property type="project" value="UniProtKB-SubCell"/>
</dbReference>
<dbReference type="GO" id="GO:0005802">
    <property type="term" value="C:trans-Golgi network"/>
    <property type="evidence" value="ECO:0007669"/>
    <property type="project" value="TreeGrafter"/>
</dbReference>
<evidence type="ECO:0000256" key="3">
    <source>
        <dbReference type="ARBA" id="ARBA00022692"/>
    </source>
</evidence>
<keyword evidence="8" id="KW-1185">Reference proteome</keyword>
<evidence type="ECO:0000313" key="8">
    <source>
        <dbReference type="Proteomes" id="UP000186804"/>
    </source>
</evidence>
<dbReference type="GO" id="GO:0006888">
    <property type="term" value="P:endoplasmic reticulum to Golgi vesicle-mediated transport"/>
    <property type="evidence" value="ECO:0007669"/>
    <property type="project" value="InterPro"/>
</dbReference>
<dbReference type="Proteomes" id="UP000186804">
    <property type="component" value="Unassembled WGS sequence"/>
</dbReference>
<organism evidence="7 8">
    <name type="scientific">Cryptosporidium andersoni</name>
    <dbReference type="NCBI Taxonomy" id="117008"/>
    <lineage>
        <taxon>Eukaryota</taxon>
        <taxon>Sar</taxon>
        <taxon>Alveolata</taxon>
        <taxon>Apicomplexa</taxon>
        <taxon>Conoidasida</taxon>
        <taxon>Coccidia</taxon>
        <taxon>Eucoccidiorida</taxon>
        <taxon>Eimeriorina</taxon>
        <taxon>Cryptosporidiidae</taxon>
        <taxon>Cryptosporidium</taxon>
    </lineage>
</organism>
<evidence type="ECO:0000313" key="7">
    <source>
        <dbReference type="EMBL" id="OII76329.1"/>
    </source>
</evidence>
<dbReference type="VEuPathDB" id="CryptoDB:cand_010870"/>
<comment type="similarity">
    <text evidence="2">Belongs to the YIP1 family.</text>
</comment>
<protein>
    <submittedName>
        <fullName evidence="7">YIP1 domain-containing protein</fullName>
    </submittedName>
</protein>
<dbReference type="PANTHER" id="PTHR21236">
    <property type="entry name" value="GOLGI MEMBRANE PROTEIN YIP1"/>
    <property type="match status" value="1"/>
</dbReference>
<accession>A0A1J4MQ02</accession>
<evidence type="ECO:0000256" key="4">
    <source>
        <dbReference type="ARBA" id="ARBA00022989"/>
    </source>
</evidence>
<dbReference type="OrthoDB" id="440385at2759"/>
<evidence type="ECO:0000256" key="6">
    <source>
        <dbReference type="SAM" id="Phobius"/>
    </source>
</evidence>
<comment type="caution">
    <text evidence="7">The sequence shown here is derived from an EMBL/GenBank/DDBJ whole genome shotgun (WGS) entry which is preliminary data.</text>
</comment>
<feature type="transmembrane region" description="Helical" evidence="6">
    <location>
        <begin position="247"/>
        <end position="265"/>
    </location>
</feature>
<feature type="transmembrane region" description="Helical" evidence="6">
    <location>
        <begin position="271"/>
        <end position="290"/>
    </location>
</feature>
<sequence>MFKGQAILKMAEINSLQFYTANKMKTEEEELNRGYNVNINRLGNMPISQTHESYQYPNQPNYYNQNQYNQQYRHLSHGTYFSNQPLAQGEGIRDISNTISQQATHSNYPITSPFNISKIVNNPGNTPSSNLQTPTTITMDSTVPTIPSGQMSSFNSYTKQTTSYNISSGGNSSIISTLSSFMKPSFWSSNGINSGEQNNSGFENDDLYIDDEPPLLEELGINPTNIWNYIKCVILFQNNMNGMEWDMAGPILLIGCLGFCLLLAGKIHFGYIYGIGILSCLGTYILLNIMSNKQSIDLYTTMSILGYSLLPIVLLAGISVIYSLRSKIGISIAIFFNMWSTITASRFFELTVSLKHQRFLIAYPIALLYACFTIVTIF</sequence>
<feature type="transmembrane region" description="Helical" evidence="6">
    <location>
        <begin position="302"/>
        <end position="322"/>
    </location>
</feature>
<feature type="transmembrane region" description="Helical" evidence="6">
    <location>
        <begin position="360"/>
        <end position="377"/>
    </location>
</feature>
<evidence type="ECO:0000256" key="5">
    <source>
        <dbReference type="ARBA" id="ARBA00023136"/>
    </source>
</evidence>
<dbReference type="EMBL" id="LRBS01000067">
    <property type="protein sequence ID" value="OII76329.1"/>
    <property type="molecule type" value="Genomic_DNA"/>
</dbReference>
<dbReference type="AlphaFoldDB" id="A0A1J4MQ02"/>
<dbReference type="GeneID" id="92365272"/>
<dbReference type="InterPro" id="IPR045231">
    <property type="entry name" value="Yip1/4-like"/>
</dbReference>
<dbReference type="GO" id="GO:0048280">
    <property type="term" value="P:vesicle fusion with Golgi apparatus"/>
    <property type="evidence" value="ECO:0007669"/>
    <property type="project" value="TreeGrafter"/>
</dbReference>
<evidence type="ECO:0000256" key="1">
    <source>
        <dbReference type="ARBA" id="ARBA00004141"/>
    </source>
</evidence>
<dbReference type="RefSeq" id="XP_067068175.1">
    <property type="nucleotide sequence ID" value="XM_067211326.1"/>
</dbReference>
<keyword evidence="5 6" id="KW-0472">Membrane</keyword>
<reference evidence="7 8" key="1">
    <citation type="submission" date="2016-10" db="EMBL/GenBank/DDBJ databases">
        <title>Reductive evolution of mitochondrial metabolism and differential evolution of invasion-related proteins in Cryptosporidium.</title>
        <authorList>
            <person name="Liu S."/>
            <person name="Roellig D.M."/>
            <person name="Guo Y."/>
            <person name="Li N."/>
            <person name="Frace M.A."/>
            <person name="Tang K."/>
            <person name="Zhang L."/>
            <person name="Feng Y."/>
            <person name="Xiao L."/>
        </authorList>
    </citation>
    <scope>NUCLEOTIDE SEQUENCE [LARGE SCALE GENOMIC DNA]</scope>
    <source>
        <strain evidence="7">30847</strain>
    </source>
</reference>
<keyword evidence="3 6" id="KW-0812">Transmembrane</keyword>
<gene>
    <name evidence="7" type="ORF">cand_010870</name>
</gene>
<dbReference type="PANTHER" id="PTHR21236:SF2">
    <property type="entry name" value="PROTEIN YIPF"/>
    <property type="match status" value="1"/>
</dbReference>
<feature type="transmembrane region" description="Helical" evidence="6">
    <location>
        <begin position="328"/>
        <end position="348"/>
    </location>
</feature>
<comment type="subcellular location">
    <subcellularLocation>
        <location evidence="1">Membrane</location>
        <topology evidence="1">Multi-pass membrane protein</topology>
    </subcellularLocation>
</comment>
<name>A0A1J4MQ02_9CRYT</name>
<proteinExistence type="inferred from homology"/>
<keyword evidence="4 6" id="KW-1133">Transmembrane helix</keyword>
<evidence type="ECO:0000256" key="2">
    <source>
        <dbReference type="ARBA" id="ARBA00010596"/>
    </source>
</evidence>